<evidence type="ECO:0000313" key="2">
    <source>
        <dbReference type="Proteomes" id="UP001162162"/>
    </source>
</evidence>
<evidence type="ECO:0008006" key="3">
    <source>
        <dbReference type="Google" id="ProtNLM"/>
    </source>
</evidence>
<gene>
    <name evidence="1" type="ORF">NQ318_006973</name>
</gene>
<dbReference type="Proteomes" id="UP001162162">
    <property type="component" value="Unassembled WGS sequence"/>
</dbReference>
<name>A0AAV8Y8R3_9CUCU</name>
<reference evidence="1" key="1">
    <citation type="journal article" date="2023" name="Insect Mol. Biol.">
        <title>Genome sequencing provides insights into the evolution of gene families encoding plant cell wall-degrading enzymes in longhorned beetles.</title>
        <authorList>
            <person name="Shin N.R."/>
            <person name="Okamura Y."/>
            <person name="Kirsch R."/>
            <person name="Pauchet Y."/>
        </authorList>
    </citation>
    <scope>NUCLEOTIDE SEQUENCE</scope>
    <source>
        <strain evidence="1">AMC_N1</strain>
    </source>
</reference>
<dbReference type="EMBL" id="JAPWTK010000179">
    <property type="protein sequence ID" value="KAJ8946715.1"/>
    <property type="molecule type" value="Genomic_DNA"/>
</dbReference>
<accession>A0AAV8Y8R3</accession>
<comment type="caution">
    <text evidence="1">The sequence shown here is derived from an EMBL/GenBank/DDBJ whole genome shotgun (WGS) entry which is preliminary data.</text>
</comment>
<proteinExistence type="predicted"/>
<protein>
    <recommendedName>
        <fullName evidence="3">DDE-1 domain-containing protein</fullName>
    </recommendedName>
</protein>
<organism evidence="1 2">
    <name type="scientific">Aromia moschata</name>
    <dbReference type="NCBI Taxonomy" id="1265417"/>
    <lineage>
        <taxon>Eukaryota</taxon>
        <taxon>Metazoa</taxon>
        <taxon>Ecdysozoa</taxon>
        <taxon>Arthropoda</taxon>
        <taxon>Hexapoda</taxon>
        <taxon>Insecta</taxon>
        <taxon>Pterygota</taxon>
        <taxon>Neoptera</taxon>
        <taxon>Endopterygota</taxon>
        <taxon>Coleoptera</taxon>
        <taxon>Polyphaga</taxon>
        <taxon>Cucujiformia</taxon>
        <taxon>Chrysomeloidea</taxon>
        <taxon>Cerambycidae</taxon>
        <taxon>Cerambycinae</taxon>
        <taxon>Callichromatini</taxon>
        <taxon>Aromia</taxon>
    </lineage>
</organism>
<dbReference type="AlphaFoldDB" id="A0AAV8Y8R3"/>
<sequence length="193" mass="21443">MAAVDPCSNAAQLLQADMSHFVINSGPVQDTLLCLVDLILISPGNGSLHGSYLRGKTVTVICAMSASGSLIPPLFIFPLQRHSPHLEKDGPLGAVYISSHNGWTNEKIFILCMYRKRTTSKCLAFHQIHHTVYNLLTLLFILPLKRAYNKECNMYMKSRNLIKITPYEIAGLFNKAYTRVASIEKGVSSFKVT</sequence>
<keyword evidence="2" id="KW-1185">Reference proteome</keyword>
<evidence type="ECO:0000313" key="1">
    <source>
        <dbReference type="EMBL" id="KAJ8946715.1"/>
    </source>
</evidence>